<dbReference type="InterPro" id="IPR003495">
    <property type="entry name" value="CobW/HypB/UreG_nucleotide-bd"/>
</dbReference>
<dbReference type="SUPFAM" id="SSF90002">
    <property type="entry name" value="Hypothetical protein YjiA, C-terminal domain"/>
    <property type="match status" value="1"/>
</dbReference>
<dbReference type="InterPro" id="IPR011629">
    <property type="entry name" value="CobW-like_C"/>
</dbReference>
<dbReference type="Pfam" id="PF02492">
    <property type="entry name" value="cobW"/>
    <property type="match status" value="1"/>
</dbReference>
<dbReference type="InterPro" id="IPR036627">
    <property type="entry name" value="CobW-likC_sf"/>
</dbReference>
<dbReference type="Gene3D" id="3.30.1220.10">
    <property type="entry name" value="CobW-like, C-terminal domain"/>
    <property type="match status" value="1"/>
</dbReference>
<dbReference type="SMART" id="SM00833">
    <property type="entry name" value="CobW_C"/>
    <property type="match status" value="1"/>
</dbReference>
<sequence>MVTDKRIPVVLLTGFLGSGKTSLLNTLLRAPEMAGAAVLINEVGAVGLDHLLVEQVSEDITLLESGCLCCTVRGDLSRSLRDLFMRRLRREIGALDRVVIETTGLADPAPVIHTLLKDFFLAERFRLEGVITTVDVRHVHWQLGQHPEAVKQVAMADRVVLTKCDLADSLGIAEAEERVRELNPAAELWHSEPGKLPPGLLEGMSLYAPEGKMPDVAHWLNESAIREQQRLNARHGVFGQTAPAAALHDEAISTHVLHFSEPFAWGDFARALDTLQSVVGEHILRIKGLVAVEGEDLPRVIHAVQHERYPDSQLPAWPDEDRRSRLVFIVRELPRSVLEKAFSAFCSAQPDASI</sequence>
<evidence type="ECO:0000313" key="9">
    <source>
        <dbReference type="Proteomes" id="UP000778523"/>
    </source>
</evidence>
<dbReference type="PANTHER" id="PTHR13748">
    <property type="entry name" value="COBW-RELATED"/>
    <property type="match status" value="1"/>
</dbReference>
<dbReference type="InterPro" id="IPR051316">
    <property type="entry name" value="Zinc-reg_GTPase_activator"/>
</dbReference>
<dbReference type="CDD" id="cd03112">
    <property type="entry name" value="CobW-like"/>
    <property type="match status" value="1"/>
</dbReference>
<comment type="caution">
    <text evidence="8">The sequence shown here is derived from an EMBL/GenBank/DDBJ whole genome shotgun (WGS) entry which is preliminary data.</text>
</comment>
<evidence type="ECO:0000313" key="8">
    <source>
        <dbReference type="EMBL" id="NSL55958.1"/>
    </source>
</evidence>
<keyword evidence="1" id="KW-0547">Nucleotide-binding</keyword>
<comment type="similarity">
    <text evidence="4">Belongs to the SIMIBI class G3E GTPase family. ZNG1 subfamily.</text>
</comment>
<evidence type="ECO:0000256" key="6">
    <source>
        <dbReference type="ARBA" id="ARBA00049117"/>
    </source>
</evidence>
<dbReference type="Proteomes" id="UP000778523">
    <property type="component" value="Unassembled WGS sequence"/>
</dbReference>
<accession>A0ABX2INY6</accession>
<proteinExistence type="inferred from homology"/>
<evidence type="ECO:0000256" key="3">
    <source>
        <dbReference type="ARBA" id="ARBA00023186"/>
    </source>
</evidence>
<comment type="catalytic activity">
    <reaction evidence="6">
        <text>GTP + H2O = GDP + phosphate + H(+)</text>
        <dbReference type="Rhea" id="RHEA:19669"/>
        <dbReference type="ChEBI" id="CHEBI:15377"/>
        <dbReference type="ChEBI" id="CHEBI:15378"/>
        <dbReference type="ChEBI" id="CHEBI:37565"/>
        <dbReference type="ChEBI" id="CHEBI:43474"/>
        <dbReference type="ChEBI" id="CHEBI:58189"/>
    </reaction>
    <physiologicalReaction direction="left-to-right" evidence="6">
        <dbReference type="Rhea" id="RHEA:19670"/>
    </physiologicalReaction>
</comment>
<organism evidence="8 9">
    <name type="scientific">Uliginosibacterium aquaticum</name>
    <dbReference type="NCBI Taxonomy" id="2731212"/>
    <lineage>
        <taxon>Bacteria</taxon>
        <taxon>Pseudomonadati</taxon>
        <taxon>Pseudomonadota</taxon>
        <taxon>Betaproteobacteria</taxon>
        <taxon>Rhodocyclales</taxon>
        <taxon>Zoogloeaceae</taxon>
        <taxon>Uliginosibacterium</taxon>
    </lineage>
</organism>
<evidence type="ECO:0000256" key="2">
    <source>
        <dbReference type="ARBA" id="ARBA00022801"/>
    </source>
</evidence>
<keyword evidence="2" id="KW-0378">Hydrolase</keyword>
<keyword evidence="9" id="KW-1185">Reference proteome</keyword>
<name>A0ABX2INY6_9RHOO</name>
<gene>
    <name evidence="8" type="ORF">HJ583_013035</name>
</gene>
<dbReference type="PANTHER" id="PTHR13748:SF62">
    <property type="entry name" value="COBW DOMAIN-CONTAINING PROTEIN"/>
    <property type="match status" value="1"/>
</dbReference>
<dbReference type="InterPro" id="IPR027417">
    <property type="entry name" value="P-loop_NTPase"/>
</dbReference>
<evidence type="ECO:0000256" key="1">
    <source>
        <dbReference type="ARBA" id="ARBA00022741"/>
    </source>
</evidence>
<reference evidence="8 9" key="1">
    <citation type="submission" date="2020-06" db="EMBL/GenBank/DDBJ databases">
        <title>Draft genome of Uliginosibacterium sp. IMCC34675.</title>
        <authorList>
            <person name="Song J."/>
        </authorList>
    </citation>
    <scope>NUCLEOTIDE SEQUENCE [LARGE SCALE GENOMIC DNA]</scope>
    <source>
        <strain evidence="8 9">IMCC34675</strain>
    </source>
</reference>
<evidence type="ECO:0000256" key="5">
    <source>
        <dbReference type="ARBA" id="ARBA00045658"/>
    </source>
</evidence>
<feature type="domain" description="CobW C-terminal" evidence="7">
    <location>
        <begin position="252"/>
        <end position="346"/>
    </location>
</feature>
<dbReference type="EMBL" id="JABCSC020000003">
    <property type="protein sequence ID" value="NSL55958.1"/>
    <property type="molecule type" value="Genomic_DNA"/>
</dbReference>
<evidence type="ECO:0000259" key="7">
    <source>
        <dbReference type="SMART" id="SM00833"/>
    </source>
</evidence>
<comment type="function">
    <text evidence="5">Zinc chaperone that directly transfers zinc cofactor to target proteins, thereby activating them. Zinc is transferred from the CXCC motif in the GTPase domain to the zinc binding site in target proteins in a process requiring GTP hydrolysis.</text>
</comment>
<dbReference type="SUPFAM" id="SSF52540">
    <property type="entry name" value="P-loop containing nucleoside triphosphate hydrolases"/>
    <property type="match status" value="1"/>
</dbReference>
<protein>
    <submittedName>
        <fullName evidence="8">GTP-binding protein</fullName>
    </submittedName>
</protein>
<dbReference type="RefSeq" id="WP_170022324.1">
    <property type="nucleotide sequence ID" value="NZ_JABCSC020000003.1"/>
</dbReference>
<dbReference type="Gene3D" id="3.40.50.300">
    <property type="entry name" value="P-loop containing nucleotide triphosphate hydrolases"/>
    <property type="match status" value="1"/>
</dbReference>
<dbReference type="Pfam" id="PF07683">
    <property type="entry name" value="CobW_C"/>
    <property type="match status" value="1"/>
</dbReference>
<keyword evidence="3" id="KW-0143">Chaperone</keyword>
<evidence type="ECO:0000256" key="4">
    <source>
        <dbReference type="ARBA" id="ARBA00034320"/>
    </source>
</evidence>